<dbReference type="CDD" id="cd16461">
    <property type="entry name" value="RING-H2_EL5-like"/>
    <property type="match status" value="1"/>
</dbReference>
<evidence type="ECO:0000256" key="2">
    <source>
        <dbReference type="SAM" id="MobiDB-lite"/>
    </source>
</evidence>
<reference evidence="4 5" key="1">
    <citation type="submission" date="2019-04" db="EMBL/GenBank/DDBJ databases">
        <title>High contiguity whole genome sequence and gene annotation resource for two Venturia nashicola isolates.</title>
        <authorList>
            <person name="Prokchorchik M."/>
            <person name="Won K."/>
            <person name="Lee Y."/>
            <person name="Choi E.D."/>
            <person name="Segonzac C."/>
            <person name="Sohn K.H."/>
        </authorList>
    </citation>
    <scope>NUCLEOTIDE SEQUENCE [LARGE SCALE GENOMIC DNA]</scope>
    <source>
        <strain evidence="4 5">PRI2</strain>
    </source>
</reference>
<gene>
    <name evidence="4" type="ORF">E6O75_ATG03440</name>
</gene>
<evidence type="ECO:0000259" key="3">
    <source>
        <dbReference type="PROSITE" id="PS50089"/>
    </source>
</evidence>
<feature type="compositionally biased region" description="Polar residues" evidence="2">
    <location>
        <begin position="491"/>
        <end position="502"/>
    </location>
</feature>
<feature type="region of interest" description="Disordered" evidence="2">
    <location>
        <begin position="280"/>
        <end position="302"/>
    </location>
</feature>
<dbReference type="InterPro" id="IPR013083">
    <property type="entry name" value="Znf_RING/FYVE/PHD"/>
</dbReference>
<feature type="compositionally biased region" description="Basic residues" evidence="2">
    <location>
        <begin position="508"/>
        <end position="519"/>
    </location>
</feature>
<feature type="compositionally biased region" description="Acidic residues" evidence="2">
    <location>
        <begin position="563"/>
        <end position="580"/>
    </location>
</feature>
<name>A0A4Z1PNI4_9PEZI</name>
<feature type="compositionally biased region" description="Polar residues" evidence="2">
    <location>
        <begin position="182"/>
        <end position="197"/>
    </location>
</feature>
<feature type="region of interest" description="Disordered" evidence="2">
    <location>
        <begin position="182"/>
        <end position="249"/>
    </location>
</feature>
<comment type="caution">
    <text evidence="4">The sequence shown here is derived from an EMBL/GenBank/DDBJ whole genome shotgun (WGS) entry which is preliminary data.</text>
</comment>
<dbReference type="SMART" id="SM00184">
    <property type="entry name" value="RING"/>
    <property type="match status" value="1"/>
</dbReference>
<accession>A0A4Z1PNI4</accession>
<keyword evidence="1" id="KW-0479">Metal-binding</keyword>
<dbReference type="EMBL" id="SNSC02000006">
    <property type="protein sequence ID" value="TID23804.1"/>
    <property type="molecule type" value="Genomic_DNA"/>
</dbReference>
<dbReference type="AlphaFoldDB" id="A0A4Z1PNI4"/>
<feature type="compositionally biased region" description="Low complexity" evidence="2">
    <location>
        <begin position="736"/>
        <end position="746"/>
    </location>
</feature>
<evidence type="ECO:0000313" key="4">
    <source>
        <dbReference type="EMBL" id="TID23804.1"/>
    </source>
</evidence>
<feature type="region of interest" description="Disordered" evidence="2">
    <location>
        <begin position="733"/>
        <end position="759"/>
    </location>
</feature>
<feature type="compositionally biased region" description="Polar residues" evidence="2">
    <location>
        <begin position="342"/>
        <end position="353"/>
    </location>
</feature>
<feature type="region of interest" description="Disordered" evidence="2">
    <location>
        <begin position="1"/>
        <end position="21"/>
    </location>
</feature>
<dbReference type="InterPro" id="IPR001841">
    <property type="entry name" value="Znf_RING"/>
</dbReference>
<dbReference type="STRING" id="86259.A0A4Z1PNI4"/>
<keyword evidence="1" id="KW-0862">Zinc</keyword>
<sequence length="759" mass="83599">MDNADAAQPASRRPPTPAPTLRRRDRLRALISLSHVARRRDTATAPPTTSRFSFSQVFFPRRTTTETLHPTLPAHQHQVQNVRDTRPLSPIVPTSTAAADTGDLMARLDALEDYFDDDYDTPPAPASPTVRQGRRLSLRLRDLVDHRLLIPRNRAGSYFPQSPFCHLADSILLAAPNTENQSRFSYHNQPDTQNTTHGPFASPHRADTTPNMSSEAFDSLHPSDESQSRLRPPSINIHNDSDFSRPTGRPRSIIEAANISMPQPQDRRATWGAGRPWPVIGPSFNANADDSAGPDNLSPVSPLRRFPLQRASTVRESLSTQSLASTSPLTSLSSLFTRTASNQSSSSTLTPGSANGPRSPPVLRPGAARLATPSAIASPPLSEPDLEQVNHMDRLGRIARVQTRLRRQMNNLLSRRDTDDDMDMDITSILRDIRGGRLPRSRSADGSSMNGEPIAEGMAPFTIVGIRRVSPGTEVTGEDNLPPYIRELLGSTTSGEEGTQNSNDRRRPPVLRHGARRRGVLSFYDRMETPSREQALQLLQRRRPRSLYGAGSLRRNGVVGPDSPDDNLDDEDTDSSDTDEPTTRDDPTYIIYLIQGILPENHPLLSAPSLFTNNPTYEDMLYIASLLGPGKPPVASESDVASAPGLFLIEADLDGKLFAISSETEERIALPPVREDGSERPERCLVCLSDFEDKEEARKLIRCGHLFHKECIDQWLTEGRNSCPLCRGNGVEEKSPASSAAAQPAPLDDPLFDHHFHSD</sequence>
<feature type="region of interest" description="Disordered" evidence="2">
    <location>
        <begin position="491"/>
        <end position="526"/>
    </location>
</feature>
<evidence type="ECO:0000256" key="1">
    <source>
        <dbReference type="PROSITE-ProRule" id="PRU00175"/>
    </source>
</evidence>
<dbReference type="GO" id="GO:0008270">
    <property type="term" value="F:zinc ion binding"/>
    <property type="evidence" value="ECO:0007669"/>
    <property type="project" value="UniProtKB-KW"/>
</dbReference>
<dbReference type="Gene3D" id="3.30.40.10">
    <property type="entry name" value="Zinc/RING finger domain, C3HC4 (zinc finger)"/>
    <property type="match status" value="1"/>
</dbReference>
<feature type="region of interest" description="Disordered" evidence="2">
    <location>
        <begin position="338"/>
        <end position="366"/>
    </location>
</feature>
<dbReference type="Proteomes" id="UP000298493">
    <property type="component" value="Unassembled WGS sequence"/>
</dbReference>
<dbReference type="PANTHER" id="PTHR45676:SF41">
    <property type="entry name" value="RING-H2 FINGER PROTEIN ATL66"/>
    <property type="match status" value="1"/>
</dbReference>
<evidence type="ECO:0000313" key="5">
    <source>
        <dbReference type="Proteomes" id="UP000298493"/>
    </source>
</evidence>
<feature type="compositionally biased region" description="Low complexity" evidence="2">
    <location>
        <begin position="1"/>
        <end position="11"/>
    </location>
</feature>
<proteinExistence type="predicted"/>
<dbReference type="PANTHER" id="PTHR45676">
    <property type="entry name" value="RING-H2 FINGER PROTEIN ATL51-RELATED"/>
    <property type="match status" value="1"/>
</dbReference>
<feature type="region of interest" description="Disordered" evidence="2">
    <location>
        <begin position="539"/>
        <end position="586"/>
    </location>
</feature>
<dbReference type="PROSITE" id="PS50089">
    <property type="entry name" value="ZF_RING_2"/>
    <property type="match status" value="1"/>
</dbReference>
<keyword evidence="5" id="KW-1185">Reference proteome</keyword>
<keyword evidence="1" id="KW-0863">Zinc-finger</keyword>
<protein>
    <submittedName>
        <fullName evidence="4">Zinc finger RING-type protein</fullName>
    </submittedName>
</protein>
<dbReference type="Pfam" id="PF13639">
    <property type="entry name" value="zf-RING_2"/>
    <property type="match status" value="1"/>
</dbReference>
<organism evidence="4 5">
    <name type="scientific">Venturia nashicola</name>
    <dbReference type="NCBI Taxonomy" id="86259"/>
    <lineage>
        <taxon>Eukaryota</taxon>
        <taxon>Fungi</taxon>
        <taxon>Dikarya</taxon>
        <taxon>Ascomycota</taxon>
        <taxon>Pezizomycotina</taxon>
        <taxon>Dothideomycetes</taxon>
        <taxon>Pleosporomycetidae</taxon>
        <taxon>Venturiales</taxon>
        <taxon>Venturiaceae</taxon>
        <taxon>Venturia</taxon>
    </lineage>
</organism>
<feature type="domain" description="RING-type" evidence="3">
    <location>
        <begin position="684"/>
        <end position="727"/>
    </location>
</feature>
<dbReference type="SUPFAM" id="SSF57850">
    <property type="entry name" value="RING/U-box"/>
    <property type="match status" value="1"/>
</dbReference>